<dbReference type="GO" id="GO:0004252">
    <property type="term" value="F:serine-type endopeptidase activity"/>
    <property type="evidence" value="ECO:0007669"/>
    <property type="project" value="InterPro"/>
</dbReference>
<gene>
    <name evidence="9" type="ORF">HLUCCA11_14965</name>
</gene>
<dbReference type="STRING" id="1666911.HLUCCA11_14965"/>
<dbReference type="SUPFAM" id="SSF144091">
    <property type="entry name" value="Rhomboid-like"/>
    <property type="match status" value="1"/>
</dbReference>
<organism evidence="9 10">
    <name type="scientific">Phormidesmis priestleyi Ana</name>
    <dbReference type="NCBI Taxonomy" id="1666911"/>
    <lineage>
        <taxon>Bacteria</taxon>
        <taxon>Bacillati</taxon>
        <taxon>Cyanobacteriota</taxon>
        <taxon>Cyanophyceae</taxon>
        <taxon>Leptolyngbyales</taxon>
        <taxon>Leptolyngbyaceae</taxon>
        <taxon>Phormidesmis</taxon>
    </lineage>
</organism>
<sequence>MVPLRDDNPVTTTPVVVYALISLNVVIFLYELSLGDEALQQFVNTWAVVPAELSCSLPGDVLRSVANLSCPVGVGDMPPQGEWITLVSSQFLHGGLPHLAGNMLFLWIFGNNIEDQLGSLKFLFFYLACGALAGLSQWVIEPASLVPTLGASGAIAGVMGAYIIRFPRAKIMTFVALFVIPVPAYLFLGWWFIQQSFYSYMSIGANADMGAGGVAYWAHAGGFVFGVVLGPLLGLFSQRDGYRGR</sequence>
<name>A0A0P7YVA3_9CYAN</name>
<dbReference type="Pfam" id="PF01694">
    <property type="entry name" value="Rhomboid"/>
    <property type="match status" value="1"/>
</dbReference>
<feature type="transmembrane region" description="Helical" evidence="7">
    <location>
        <begin position="12"/>
        <end position="30"/>
    </location>
</feature>
<evidence type="ECO:0000256" key="3">
    <source>
        <dbReference type="ARBA" id="ARBA00022692"/>
    </source>
</evidence>
<evidence type="ECO:0000313" key="10">
    <source>
        <dbReference type="Proteomes" id="UP000050465"/>
    </source>
</evidence>
<feature type="transmembrane region" description="Helical" evidence="7">
    <location>
        <begin position="122"/>
        <end position="140"/>
    </location>
</feature>
<evidence type="ECO:0000313" key="9">
    <source>
        <dbReference type="EMBL" id="KPQ34401.1"/>
    </source>
</evidence>
<comment type="similarity">
    <text evidence="2">Belongs to the peptidase S54 family.</text>
</comment>
<dbReference type="PATRIC" id="fig|1666911.3.peg.262"/>
<keyword evidence="4" id="KW-0378">Hydrolase</keyword>
<feature type="domain" description="Peptidase S54 rhomboid" evidence="8">
    <location>
        <begin position="81"/>
        <end position="233"/>
    </location>
</feature>
<protein>
    <submittedName>
        <fullName evidence="9">Rhomboid-related protein</fullName>
    </submittedName>
</protein>
<comment type="subcellular location">
    <subcellularLocation>
        <location evidence="1">Membrane</location>
        <topology evidence="1">Multi-pass membrane protein</topology>
    </subcellularLocation>
</comment>
<comment type="caution">
    <text evidence="9">The sequence shown here is derived from an EMBL/GenBank/DDBJ whole genome shotgun (WGS) entry which is preliminary data.</text>
</comment>
<keyword evidence="3 7" id="KW-0812">Transmembrane</keyword>
<dbReference type="InterPro" id="IPR035952">
    <property type="entry name" value="Rhomboid-like_sf"/>
</dbReference>
<dbReference type="Proteomes" id="UP000050465">
    <property type="component" value="Unassembled WGS sequence"/>
</dbReference>
<dbReference type="PANTHER" id="PTHR43731:SF14">
    <property type="entry name" value="PRESENILIN-ASSOCIATED RHOMBOID-LIKE PROTEIN, MITOCHONDRIAL"/>
    <property type="match status" value="1"/>
</dbReference>
<dbReference type="GO" id="GO:0016020">
    <property type="term" value="C:membrane"/>
    <property type="evidence" value="ECO:0007669"/>
    <property type="project" value="UniProtKB-SubCell"/>
</dbReference>
<evidence type="ECO:0000256" key="4">
    <source>
        <dbReference type="ARBA" id="ARBA00022801"/>
    </source>
</evidence>
<reference evidence="9 10" key="1">
    <citation type="submission" date="2015-09" db="EMBL/GenBank/DDBJ databases">
        <title>Identification and resolution of microdiversity through metagenomic sequencing of parallel consortia.</title>
        <authorList>
            <person name="Nelson W.C."/>
            <person name="Romine M.F."/>
            <person name="Lindemann S.R."/>
        </authorList>
    </citation>
    <scope>NUCLEOTIDE SEQUENCE [LARGE SCALE GENOMIC DNA]</scope>
    <source>
        <strain evidence="9">Ana</strain>
    </source>
</reference>
<evidence type="ECO:0000259" key="8">
    <source>
        <dbReference type="Pfam" id="PF01694"/>
    </source>
</evidence>
<evidence type="ECO:0000256" key="2">
    <source>
        <dbReference type="ARBA" id="ARBA00009045"/>
    </source>
</evidence>
<evidence type="ECO:0000256" key="1">
    <source>
        <dbReference type="ARBA" id="ARBA00004141"/>
    </source>
</evidence>
<keyword evidence="5 7" id="KW-1133">Transmembrane helix</keyword>
<accession>A0A0P7YVA3</accession>
<evidence type="ECO:0000256" key="6">
    <source>
        <dbReference type="ARBA" id="ARBA00023136"/>
    </source>
</evidence>
<dbReference type="Gene3D" id="1.20.1540.10">
    <property type="entry name" value="Rhomboid-like"/>
    <property type="match status" value="1"/>
</dbReference>
<proteinExistence type="inferred from homology"/>
<dbReference type="InterPro" id="IPR050925">
    <property type="entry name" value="Rhomboid_protease_S54"/>
</dbReference>
<dbReference type="InterPro" id="IPR022764">
    <property type="entry name" value="Peptidase_S54_rhomboid_dom"/>
</dbReference>
<dbReference type="AlphaFoldDB" id="A0A0P7YVA3"/>
<feature type="transmembrane region" description="Helical" evidence="7">
    <location>
        <begin position="171"/>
        <end position="193"/>
    </location>
</feature>
<feature type="transmembrane region" description="Helical" evidence="7">
    <location>
        <begin position="213"/>
        <end position="236"/>
    </location>
</feature>
<evidence type="ECO:0000256" key="7">
    <source>
        <dbReference type="SAM" id="Phobius"/>
    </source>
</evidence>
<dbReference type="EMBL" id="LJZR01000020">
    <property type="protein sequence ID" value="KPQ34401.1"/>
    <property type="molecule type" value="Genomic_DNA"/>
</dbReference>
<feature type="transmembrane region" description="Helical" evidence="7">
    <location>
        <begin position="146"/>
        <end position="164"/>
    </location>
</feature>
<evidence type="ECO:0000256" key="5">
    <source>
        <dbReference type="ARBA" id="ARBA00022989"/>
    </source>
</evidence>
<dbReference type="PANTHER" id="PTHR43731">
    <property type="entry name" value="RHOMBOID PROTEASE"/>
    <property type="match status" value="1"/>
</dbReference>
<keyword evidence="6 7" id="KW-0472">Membrane</keyword>